<organism evidence="1 2">
    <name type="scientific">Xaviernesmea oryzae</name>
    <dbReference type="NCBI Taxonomy" id="464029"/>
    <lineage>
        <taxon>Bacteria</taxon>
        <taxon>Pseudomonadati</taxon>
        <taxon>Pseudomonadota</taxon>
        <taxon>Alphaproteobacteria</taxon>
        <taxon>Hyphomicrobiales</taxon>
        <taxon>Rhizobiaceae</taxon>
        <taxon>Rhizobium/Agrobacterium group</taxon>
        <taxon>Xaviernesmea</taxon>
    </lineage>
</organism>
<sequence length="72" mass="8305">MHDGDDRLHEDQRGDEIEVQQFSKVIDTNVFDFTMQTLPGIVYQRVDPPEVLDGRLHSVMNLIGTRDITRHG</sequence>
<dbReference type="Proteomes" id="UP000186364">
    <property type="component" value="Unassembled WGS sequence"/>
</dbReference>
<comment type="caution">
    <text evidence="1">The sequence shown here is derived from an EMBL/GenBank/DDBJ whole genome shotgun (WGS) entry which is preliminary data.</text>
</comment>
<accession>A0A1Q9B3X5</accession>
<name>A0A1Q9B3X5_9HYPH</name>
<dbReference type="EMBL" id="MKIP01000017">
    <property type="protein sequence ID" value="OLP62768.1"/>
    <property type="molecule type" value="Genomic_DNA"/>
</dbReference>
<dbReference type="AlphaFoldDB" id="A0A1Q9B3X5"/>
<evidence type="ECO:0000313" key="1">
    <source>
        <dbReference type="EMBL" id="OLP62768.1"/>
    </source>
</evidence>
<protein>
    <submittedName>
        <fullName evidence="1">Uncharacterized protein</fullName>
    </submittedName>
</protein>
<reference evidence="1 2" key="1">
    <citation type="submission" date="2016-09" db="EMBL/GenBank/DDBJ databases">
        <title>Rhizobium sp. nov., a novel species isolated from the rice rhizosphere.</title>
        <authorList>
            <person name="Zhao J."/>
            <person name="Zhang X."/>
        </authorList>
    </citation>
    <scope>NUCLEOTIDE SEQUENCE [LARGE SCALE GENOMIC DNA]</scope>
    <source>
        <strain evidence="1 2">1.7048</strain>
    </source>
</reference>
<keyword evidence="2" id="KW-1185">Reference proteome</keyword>
<gene>
    <name evidence="1" type="ORF">BJF93_21570</name>
</gene>
<evidence type="ECO:0000313" key="2">
    <source>
        <dbReference type="Proteomes" id="UP000186364"/>
    </source>
</evidence>
<proteinExistence type="predicted"/>